<dbReference type="Gene3D" id="2.60.40.10">
    <property type="entry name" value="Immunoglobulins"/>
    <property type="match status" value="1"/>
</dbReference>
<evidence type="ECO:0000313" key="2">
    <source>
        <dbReference type="EMBL" id="PIR70496.1"/>
    </source>
</evidence>
<dbReference type="SUPFAM" id="SSF49299">
    <property type="entry name" value="PKD domain"/>
    <property type="match status" value="1"/>
</dbReference>
<feature type="region of interest" description="Disordered" evidence="1">
    <location>
        <begin position="1"/>
        <end position="28"/>
    </location>
</feature>
<dbReference type="Proteomes" id="UP000229383">
    <property type="component" value="Unassembled WGS sequence"/>
</dbReference>
<proteinExistence type="predicted"/>
<gene>
    <name evidence="2" type="ORF">COU46_01325</name>
</gene>
<reference evidence="3" key="1">
    <citation type="submission" date="2017-09" db="EMBL/GenBank/DDBJ databases">
        <title>Depth-based differentiation of microbial function through sediment-hosted aquifers and enrichment of novel symbionts in the deep terrestrial subsurface.</title>
        <authorList>
            <person name="Probst A.J."/>
            <person name="Ladd B."/>
            <person name="Jarett J.K."/>
            <person name="Geller-Mcgrath D.E."/>
            <person name="Sieber C.M.K."/>
            <person name="Emerson J.B."/>
            <person name="Anantharaman K."/>
            <person name="Thomas B.C."/>
            <person name="Malmstrom R."/>
            <person name="Stieglmeier M."/>
            <person name="Klingl A."/>
            <person name="Woyke T."/>
            <person name="Ryan C.M."/>
            <person name="Banfield J.F."/>
        </authorList>
    </citation>
    <scope>NUCLEOTIDE SEQUENCE [LARGE SCALE GENOMIC DNA]</scope>
</reference>
<comment type="caution">
    <text evidence="2">The sequence shown here is derived from an EMBL/GenBank/DDBJ whole genome shotgun (WGS) entry which is preliminary data.</text>
</comment>
<dbReference type="EMBL" id="PFCN01000016">
    <property type="protein sequence ID" value="PIR70496.1"/>
    <property type="molecule type" value="Genomic_DNA"/>
</dbReference>
<feature type="non-terminal residue" evidence="2">
    <location>
        <position position="1"/>
    </location>
</feature>
<dbReference type="AlphaFoldDB" id="A0A2H0TG12"/>
<name>A0A2H0TG12_9BACT</name>
<protein>
    <recommendedName>
        <fullName evidence="4">PKD domain-containing protein</fullName>
    </recommendedName>
</protein>
<dbReference type="InterPro" id="IPR035986">
    <property type="entry name" value="PKD_dom_sf"/>
</dbReference>
<dbReference type="InterPro" id="IPR013783">
    <property type="entry name" value="Ig-like_fold"/>
</dbReference>
<accession>A0A2H0TG12</accession>
<sequence>ENNSVGNGILDQPLTQVGDLPPDTTNSSWSGAVRGTSYDCAVVAYNSAGSVTSNVVAYTAPYWPSASFSYSPVNPSSGITITLNDTSNLFGFSATSRSWTFDTSGGFEHLTPPATGSSEQIKYSDAGTYTEIMRVDTSQGFCSAANNIPLGGAPKIKFREF</sequence>
<evidence type="ECO:0000256" key="1">
    <source>
        <dbReference type="SAM" id="MobiDB-lite"/>
    </source>
</evidence>
<organism evidence="2 3">
    <name type="scientific">Candidatus Niyogibacteria bacterium CG10_big_fil_rev_8_21_14_0_10_42_19</name>
    <dbReference type="NCBI Taxonomy" id="1974725"/>
    <lineage>
        <taxon>Bacteria</taxon>
        <taxon>Candidatus Niyogiibacteriota</taxon>
    </lineage>
</organism>
<evidence type="ECO:0000313" key="3">
    <source>
        <dbReference type="Proteomes" id="UP000229383"/>
    </source>
</evidence>
<evidence type="ECO:0008006" key="4">
    <source>
        <dbReference type="Google" id="ProtNLM"/>
    </source>
</evidence>